<evidence type="ECO:0000256" key="8">
    <source>
        <dbReference type="RuleBase" id="RU003653"/>
    </source>
</evidence>
<dbReference type="InterPro" id="IPR002468">
    <property type="entry name" value="Pept_M24A_MAP2"/>
</dbReference>
<dbReference type="SUPFAM" id="SSF46785">
    <property type="entry name" value="Winged helix' DNA-binding domain"/>
    <property type="match status" value="1"/>
</dbReference>
<dbReference type="GO" id="GO:0070006">
    <property type="term" value="F:metalloaminopeptidase activity"/>
    <property type="evidence" value="ECO:0007669"/>
    <property type="project" value="InterPro"/>
</dbReference>
<comment type="caution">
    <text evidence="10">The sequence shown here is derived from an EMBL/GenBank/DDBJ whole genome shotgun (WGS) entry which is preliminary data.</text>
</comment>
<evidence type="ECO:0000256" key="3">
    <source>
        <dbReference type="ARBA" id="ARBA00001954"/>
    </source>
</evidence>
<evidence type="ECO:0000313" key="10">
    <source>
        <dbReference type="EMBL" id="HIG63966.1"/>
    </source>
</evidence>
<dbReference type="InterPro" id="IPR000994">
    <property type="entry name" value="Pept_M24"/>
</dbReference>
<accession>A0A7C8DJ45</accession>
<dbReference type="GO" id="GO:0005737">
    <property type="term" value="C:cytoplasm"/>
    <property type="evidence" value="ECO:0007669"/>
    <property type="project" value="TreeGrafter"/>
</dbReference>
<dbReference type="AlphaFoldDB" id="A0A7C8DJ45"/>
<protein>
    <recommendedName>
        <fullName evidence="8">Methionine aminopeptidase</fullName>
        <ecNumber evidence="8">3.4.11.18</ecNumber>
    </recommendedName>
</protein>
<comment type="similarity">
    <text evidence="8">Belongs to the peptidase M24A family.</text>
</comment>
<dbReference type="PANTHER" id="PTHR45777">
    <property type="entry name" value="METHIONINE AMINOPEPTIDASE 2"/>
    <property type="match status" value="1"/>
</dbReference>
<comment type="function">
    <text evidence="8">Removes the N-terminal methionine from nascent proteins. The N-terminal methionine is often cleaved when the second residue in the primary sequence is small and uncharged (Met-Ala-, Cys, Gly, Pro, Ser, Thr, or Val).</text>
</comment>
<evidence type="ECO:0000256" key="4">
    <source>
        <dbReference type="ARBA" id="ARBA00022438"/>
    </source>
</evidence>
<dbReference type="Gene3D" id="1.10.10.10">
    <property type="entry name" value="Winged helix-like DNA-binding domain superfamily/Winged helix DNA-binding domain"/>
    <property type="match status" value="1"/>
</dbReference>
<evidence type="ECO:0000256" key="2">
    <source>
        <dbReference type="ARBA" id="ARBA00001936"/>
    </source>
</evidence>
<dbReference type="EC" id="3.4.11.18" evidence="8"/>
<keyword evidence="7 10" id="KW-0378">Hydrolase</keyword>
<proteinExistence type="inferred from homology"/>
<dbReference type="GO" id="GO:0004239">
    <property type="term" value="F:initiator methionyl aminopeptidase activity"/>
    <property type="evidence" value="ECO:0007669"/>
    <property type="project" value="UniProtKB-EC"/>
</dbReference>
<evidence type="ECO:0000256" key="1">
    <source>
        <dbReference type="ARBA" id="ARBA00000294"/>
    </source>
</evidence>
<dbReference type="InterPro" id="IPR036390">
    <property type="entry name" value="WH_DNA-bd_sf"/>
</dbReference>
<feature type="domain" description="Peptidase M24" evidence="9">
    <location>
        <begin position="31"/>
        <end position="215"/>
    </location>
</feature>
<dbReference type="PRINTS" id="PR00599">
    <property type="entry name" value="MAPEPTIDASE"/>
</dbReference>
<keyword evidence="5 8" id="KW-0645">Protease</keyword>
<comment type="cofactor">
    <cofactor evidence="2">
        <name>Mn(2+)</name>
        <dbReference type="ChEBI" id="CHEBI:29035"/>
    </cofactor>
</comment>
<dbReference type="NCBIfam" id="TIGR00501">
    <property type="entry name" value="met_pdase_II"/>
    <property type="match status" value="1"/>
</dbReference>
<organism evidence="10 11">
    <name type="scientific">Marine Group III euryarchaeote</name>
    <dbReference type="NCBI Taxonomy" id="2173149"/>
    <lineage>
        <taxon>Archaea</taxon>
        <taxon>Methanobacteriati</taxon>
        <taxon>Thermoplasmatota</taxon>
        <taxon>Thermoplasmata</taxon>
        <taxon>Candidatus Thermoprofundales</taxon>
    </lineage>
</organism>
<dbReference type="InterPro" id="IPR036005">
    <property type="entry name" value="Creatinase/aminopeptidase-like"/>
</dbReference>
<dbReference type="InterPro" id="IPR036388">
    <property type="entry name" value="WH-like_DNA-bd_sf"/>
</dbReference>
<dbReference type="Gene3D" id="3.90.230.10">
    <property type="entry name" value="Creatinase/methionine aminopeptidase superfamily"/>
    <property type="match status" value="1"/>
</dbReference>
<dbReference type="InterPro" id="IPR050247">
    <property type="entry name" value="Met_Aminopeptidase_Type2"/>
</dbReference>
<dbReference type="PANTHER" id="PTHR45777:SF2">
    <property type="entry name" value="METHIONINE AMINOPEPTIDASE 2"/>
    <property type="match status" value="1"/>
</dbReference>
<dbReference type="Proteomes" id="UP000589516">
    <property type="component" value="Unassembled WGS sequence"/>
</dbReference>
<evidence type="ECO:0000256" key="6">
    <source>
        <dbReference type="ARBA" id="ARBA00022723"/>
    </source>
</evidence>
<gene>
    <name evidence="10" type="ORF">EYQ16_05585</name>
</gene>
<evidence type="ECO:0000259" key="9">
    <source>
        <dbReference type="Pfam" id="PF00557"/>
    </source>
</evidence>
<dbReference type="GO" id="GO:0006508">
    <property type="term" value="P:proteolysis"/>
    <property type="evidence" value="ECO:0007669"/>
    <property type="project" value="UniProtKB-KW"/>
</dbReference>
<dbReference type="GO" id="GO:0046872">
    <property type="term" value="F:metal ion binding"/>
    <property type="evidence" value="ECO:0007669"/>
    <property type="project" value="UniProtKB-KW"/>
</dbReference>
<dbReference type="EMBL" id="DUAV01000034">
    <property type="protein sequence ID" value="HIG63966.1"/>
    <property type="molecule type" value="Genomic_DNA"/>
</dbReference>
<evidence type="ECO:0000256" key="7">
    <source>
        <dbReference type="ARBA" id="ARBA00022801"/>
    </source>
</evidence>
<name>A0A7C8DJ45_9ARCH</name>
<keyword evidence="6 8" id="KW-0479">Metal-binding</keyword>
<dbReference type="Pfam" id="PF00557">
    <property type="entry name" value="Peptidase_M24"/>
    <property type="match status" value="1"/>
</dbReference>
<comment type="catalytic activity">
    <reaction evidence="1 8">
        <text>Release of N-terminal amino acids, preferentially methionine, from peptides and arylamides.</text>
        <dbReference type="EC" id="3.4.11.18"/>
    </reaction>
</comment>
<reference evidence="11" key="1">
    <citation type="journal article" date="2019" name="bioRxiv">
        <title>Genome diversification in globally distributed novel marine Proteobacteria is linked to environmental adaptation.</title>
        <authorList>
            <person name="Zhou Z."/>
            <person name="Tran P.Q."/>
            <person name="Kieft K."/>
            <person name="Anantharaman K."/>
        </authorList>
    </citation>
    <scope>NUCLEOTIDE SEQUENCE [LARGE SCALE GENOMIC DNA]</scope>
</reference>
<dbReference type="SUPFAM" id="SSF55920">
    <property type="entry name" value="Creatinase/aminopeptidase"/>
    <property type="match status" value="1"/>
</dbReference>
<evidence type="ECO:0000256" key="5">
    <source>
        <dbReference type="ARBA" id="ARBA00022670"/>
    </source>
</evidence>
<sequence>MLTAAKCCAPVRFPKRSWRCRLEADELVKWRHAGELARDALQYGRKLIVDGADVLVAVTRIEDYVRRNDGGLAFPVNIATDEEAAHWTPSSQTDRRFAAGELVKLDVGVEIDGYIGDNALTVEIDSSRHDELRAAALKGLEQVIELAAPGVTTGVLGSAVQATIEACGLRPVANLTGHGIKRYDLHSGLSIPSVGGHRGPALRKGDVIAVEPFATNGAGRVGGKRNSNIYHLAAPRRVRDSAAAELLEQIRSEFNGLPFAERWLHAFSDEPRKPLQRLLRSGAVGFYPVLDELGHGMVAQAEHTLLLTSGGVEVLTA</sequence>
<comment type="cofactor">
    <cofactor evidence="8">
        <name>Co(2+)</name>
        <dbReference type="ChEBI" id="CHEBI:48828"/>
    </cofactor>
    <cofactor evidence="8">
        <name>Zn(2+)</name>
        <dbReference type="ChEBI" id="CHEBI:29105"/>
    </cofactor>
    <cofactor evidence="8">
        <name>Mn(2+)</name>
        <dbReference type="ChEBI" id="CHEBI:29035"/>
    </cofactor>
    <cofactor evidence="8">
        <name>Fe(2+)</name>
        <dbReference type="ChEBI" id="CHEBI:29033"/>
    </cofactor>
    <text evidence="8">Binds 2 divalent metal cations per subunit. Has a high-affinity and a low affinity metal-binding site. The true nature of the physiological cofactor is under debate. The enzyme is active with cobalt, zinc, manganese or divalent iron ions.</text>
</comment>
<dbReference type="InterPro" id="IPR001714">
    <property type="entry name" value="Pept_M24_MAP"/>
</dbReference>
<keyword evidence="4 8" id="KW-0031">Aminopeptidase</keyword>
<comment type="cofactor">
    <cofactor evidence="3">
        <name>Fe(2+)</name>
        <dbReference type="ChEBI" id="CHEBI:29033"/>
    </cofactor>
</comment>
<evidence type="ECO:0000313" key="11">
    <source>
        <dbReference type="Proteomes" id="UP000589516"/>
    </source>
</evidence>